<name>A0A4Z2GGT2_9TELE</name>
<evidence type="ECO:0000256" key="1">
    <source>
        <dbReference type="SAM" id="MobiDB-lite"/>
    </source>
</evidence>
<feature type="region of interest" description="Disordered" evidence="1">
    <location>
        <begin position="88"/>
        <end position="117"/>
    </location>
</feature>
<feature type="region of interest" description="Disordered" evidence="1">
    <location>
        <begin position="1"/>
        <end position="27"/>
    </location>
</feature>
<reference evidence="2 3" key="1">
    <citation type="submission" date="2019-03" db="EMBL/GenBank/DDBJ databases">
        <title>First draft genome of Liparis tanakae, snailfish: a comprehensive survey of snailfish specific genes.</title>
        <authorList>
            <person name="Kim W."/>
            <person name="Song I."/>
            <person name="Jeong J.-H."/>
            <person name="Kim D."/>
            <person name="Kim S."/>
            <person name="Ryu S."/>
            <person name="Song J.Y."/>
            <person name="Lee S.K."/>
        </authorList>
    </citation>
    <scope>NUCLEOTIDE SEQUENCE [LARGE SCALE GENOMIC DNA]</scope>
    <source>
        <tissue evidence="2">Muscle</tissue>
    </source>
</reference>
<sequence>MENLWEEVQGRSRPQDTGTGRAGVLRSTRLRPPVPMMMNTGKFNVRVRVVQYTGQGSGKVPSALSINPGWHGYRGGAAPIGPVTQAIFRDGKGKGKSRQKTPRNEENERIPRFFTEI</sequence>
<dbReference type="AlphaFoldDB" id="A0A4Z2GGT2"/>
<proteinExistence type="predicted"/>
<evidence type="ECO:0000313" key="3">
    <source>
        <dbReference type="Proteomes" id="UP000314294"/>
    </source>
</evidence>
<keyword evidence="3" id="KW-1185">Reference proteome</keyword>
<evidence type="ECO:0000313" key="2">
    <source>
        <dbReference type="EMBL" id="TNN52686.1"/>
    </source>
</evidence>
<dbReference type="Proteomes" id="UP000314294">
    <property type="component" value="Unassembled WGS sequence"/>
</dbReference>
<protein>
    <submittedName>
        <fullName evidence="2">Uncharacterized protein</fullName>
    </submittedName>
</protein>
<organism evidence="2 3">
    <name type="scientific">Liparis tanakae</name>
    <name type="common">Tanaka's snailfish</name>
    <dbReference type="NCBI Taxonomy" id="230148"/>
    <lineage>
        <taxon>Eukaryota</taxon>
        <taxon>Metazoa</taxon>
        <taxon>Chordata</taxon>
        <taxon>Craniata</taxon>
        <taxon>Vertebrata</taxon>
        <taxon>Euteleostomi</taxon>
        <taxon>Actinopterygii</taxon>
        <taxon>Neopterygii</taxon>
        <taxon>Teleostei</taxon>
        <taxon>Neoteleostei</taxon>
        <taxon>Acanthomorphata</taxon>
        <taxon>Eupercaria</taxon>
        <taxon>Perciformes</taxon>
        <taxon>Cottioidei</taxon>
        <taxon>Cottales</taxon>
        <taxon>Liparidae</taxon>
        <taxon>Liparis</taxon>
    </lineage>
</organism>
<gene>
    <name evidence="2" type="ORF">EYF80_037137</name>
</gene>
<dbReference type="EMBL" id="SRLO01000539">
    <property type="protein sequence ID" value="TNN52686.1"/>
    <property type="molecule type" value="Genomic_DNA"/>
</dbReference>
<comment type="caution">
    <text evidence="2">The sequence shown here is derived from an EMBL/GenBank/DDBJ whole genome shotgun (WGS) entry which is preliminary data.</text>
</comment>
<feature type="compositionally biased region" description="Basic and acidic residues" evidence="1">
    <location>
        <begin position="102"/>
        <end position="111"/>
    </location>
</feature>
<accession>A0A4Z2GGT2</accession>